<dbReference type="GO" id="GO:1990904">
    <property type="term" value="C:ribonucleoprotein complex"/>
    <property type="evidence" value="ECO:0007669"/>
    <property type="project" value="UniProtKB-KW"/>
</dbReference>
<feature type="region of interest" description="Disordered" evidence="4">
    <location>
        <begin position="1"/>
        <end position="41"/>
    </location>
</feature>
<evidence type="ECO:0000256" key="2">
    <source>
        <dbReference type="ARBA" id="ARBA00022884"/>
    </source>
</evidence>
<feature type="region of interest" description="Disordered" evidence="4">
    <location>
        <begin position="174"/>
        <end position="197"/>
    </location>
</feature>
<sequence length="562" mass="62845">MAYNGDSGMAKRQRTDLDGASQRDHTDSYNKNFEPRRKRPESEPNNVLLFTIINPVYPITVDVLHTICTPNGQVLRIVIFKKNGVQAMVEFDSIDTAKRVKEALNGADIYSGCCTLKIEFAKPNKLNVYKNDMDSWDYTQPAVEKQETQHRQAPLLQEPRFGVAPQLFRVLQTRNFRESSESSPNRDSSQANKPMYHWRSQIPYSRAQSRRGTWSTVLSGTQRSGGLLQCGSSVQPGGGYMDYDDGSFANGPPSAYGDYVNERYPYPTVDKFITPPITPRMFLDVLASRRFMMKGMGGREGLVAPPPPPPPPRGAAYGPTALAANGLQAGGAGCVLMAYGLDPAKANPDRLFNIFCLYGNVIRIKFLKTKEGCAMVQMGDSISVERCINHLKNVPLFGGVLQLGYSKQTYLSEVAQPYTLPDNSLSFKDYTASKNNRYINPSMASKNRIQGPAKILHFFNSPPDLTEEQLSLLIEEKDVKKPTQIKFFPKKGDKSSSGLMEFDDLADAVNCLVYCNHMPIKNPESKFPYVMKLCFSSSRSIFYPNGPYKEENTNQQAQQIQQ</sequence>
<dbReference type="InterPro" id="IPR012677">
    <property type="entry name" value="Nucleotide-bd_a/b_plait_sf"/>
</dbReference>
<dbReference type="FunFam" id="3.30.70.330:FF:000072">
    <property type="entry name" value="heterogeneous nuclear ribonucleoprotein L isoform X1"/>
    <property type="match status" value="1"/>
</dbReference>
<evidence type="ECO:0000256" key="1">
    <source>
        <dbReference type="ARBA" id="ARBA00022737"/>
    </source>
</evidence>
<dbReference type="AlphaFoldDB" id="A0A224XKX8"/>
<keyword evidence="1" id="KW-0677">Repeat</keyword>
<keyword evidence="6" id="KW-0687">Ribonucleoprotein</keyword>
<reference evidence="6" key="1">
    <citation type="journal article" date="2018" name="PLoS Negl. Trop. Dis.">
        <title>An insight into the salivary gland and fat body transcriptome of Panstrongylus lignarius (Hemiptera: Heteroptera), the main vector of Chagas disease in Peru.</title>
        <authorList>
            <person name="Nevoa J.C."/>
            <person name="Mendes M.T."/>
            <person name="da Silva M.V."/>
            <person name="Soares S.C."/>
            <person name="Oliveira C.J.F."/>
            <person name="Ribeiro J.M.C."/>
        </authorList>
    </citation>
    <scope>NUCLEOTIDE SEQUENCE</scope>
</reference>
<protein>
    <submittedName>
        <fullName evidence="6">Putative heteroproteinous nuclear ribonucleoprotein l</fullName>
    </submittedName>
</protein>
<evidence type="ECO:0000256" key="3">
    <source>
        <dbReference type="PROSITE-ProRule" id="PRU00176"/>
    </source>
</evidence>
<keyword evidence="2 3" id="KW-0694">RNA-binding</keyword>
<dbReference type="CDD" id="cd12427">
    <property type="entry name" value="RRM4_hnRNPL_like"/>
    <property type="match status" value="1"/>
</dbReference>
<dbReference type="Pfam" id="PF22976">
    <property type="entry name" value="RRM_10"/>
    <property type="match status" value="1"/>
</dbReference>
<dbReference type="PROSITE" id="PS50102">
    <property type="entry name" value="RRM"/>
    <property type="match status" value="1"/>
</dbReference>
<dbReference type="Gene3D" id="3.30.70.330">
    <property type="match status" value="3"/>
</dbReference>
<dbReference type="SMART" id="SM00360">
    <property type="entry name" value="RRM"/>
    <property type="match status" value="3"/>
</dbReference>
<dbReference type="EMBL" id="GFTR01007174">
    <property type="protein sequence ID" value="JAW09252.1"/>
    <property type="molecule type" value="Transcribed_RNA"/>
</dbReference>
<dbReference type="CDD" id="cd12694">
    <property type="entry name" value="RRM2_hnRNPL_like"/>
    <property type="match status" value="1"/>
</dbReference>
<dbReference type="InterPro" id="IPR021790">
    <property type="entry name" value="PTBP1-like_RRM2"/>
</dbReference>
<evidence type="ECO:0000259" key="5">
    <source>
        <dbReference type="PROSITE" id="PS50102"/>
    </source>
</evidence>
<feature type="domain" description="RRM" evidence="5">
    <location>
        <begin position="334"/>
        <end position="408"/>
    </location>
</feature>
<feature type="compositionally biased region" description="Basic and acidic residues" evidence="4">
    <location>
        <begin position="13"/>
        <end position="28"/>
    </location>
</feature>
<dbReference type="Pfam" id="PF11835">
    <property type="entry name" value="RRM_8"/>
    <property type="match status" value="1"/>
</dbReference>
<evidence type="ECO:0000313" key="6">
    <source>
        <dbReference type="EMBL" id="JAW09252.1"/>
    </source>
</evidence>
<proteinExistence type="predicted"/>
<dbReference type="CDD" id="cd12424">
    <property type="entry name" value="RRM3_hnRNPL_like"/>
    <property type="match status" value="1"/>
</dbReference>
<name>A0A224XKX8_9HEMI</name>
<dbReference type="SUPFAM" id="SSF54928">
    <property type="entry name" value="RNA-binding domain, RBD"/>
    <property type="match status" value="3"/>
</dbReference>
<evidence type="ECO:0000256" key="4">
    <source>
        <dbReference type="SAM" id="MobiDB-lite"/>
    </source>
</evidence>
<organism evidence="6">
    <name type="scientific">Panstrongylus lignarius</name>
    <dbReference type="NCBI Taxonomy" id="156445"/>
    <lineage>
        <taxon>Eukaryota</taxon>
        <taxon>Metazoa</taxon>
        <taxon>Ecdysozoa</taxon>
        <taxon>Arthropoda</taxon>
        <taxon>Hexapoda</taxon>
        <taxon>Insecta</taxon>
        <taxon>Pterygota</taxon>
        <taxon>Neoptera</taxon>
        <taxon>Paraneoptera</taxon>
        <taxon>Hemiptera</taxon>
        <taxon>Heteroptera</taxon>
        <taxon>Panheteroptera</taxon>
        <taxon>Cimicomorpha</taxon>
        <taxon>Reduviidae</taxon>
        <taxon>Triatominae</taxon>
        <taxon>Panstrongylus</taxon>
    </lineage>
</organism>
<dbReference type="Pfam" id="PF13893">
    <property type="entry name" value="RRM_5"/>
    <property type="match status" value="1"/>
</dbReference>
<dbReference type="InterPro" id="IPR055204">
    <property type="entry name" value="HNRNPL_RRM"/>
</dbReference>
<dbReference type="InterPro" id="IPR000504">
    <property type="entry name" value="RRM_dom"/>
</dbReference>
<dbReference type="GO" id="GO:0003723">
    <property type="term" value="F:RNA binding"/>
    <property type="evidence" value="ECO:0007669"/>
    <property type="project" value="UniProtKB-UniRule"/>
</dbReference>
<dbReference type="InterPro" id="IPR018247">
    <property type="entry name" value="EF_Hand_1_Ca_BS"/>
</dbReference>
<dbReference type="PROSITE" id="PS00018">
    <property type="entry name" value="EF_HAND_1"/>
    <property type="match status" value="1"/>
</dbReference>
<accession>A0A224XKX8</accession>
<dbReference type="PANTHER" id="PTHR15592">
    <property type="entry name" value="MATRIN 3/NUCLEAR PROTEIN 220-RELATED"/>
    <property type="match status" value="1"/>
</dbReference>
<dbReference type="InterPro" id="IPR035979">
    <property type="entry name" value="RBD_domain_sf"/>
</dbReference>